<feature type="region of interest" description="Disordered" evidence="1">
    <location>
        <begin position="19"/>
        <end position="60"/>
    </location>
</feature>
<proteinExistence type="predicted"/>
<protein>
    <submittedName>
        <fullName evidence="3">Uncharacterized protein</fullName>
    </submittedName>
</protein>
<feature type="transmembrane region" description="Helical" evidence="2">
    <location>
        <begin position="226"/>
        <end position="244"/>
    </location>
</feature>
<keyword evidence="4" id="KW-1185">Reference proteome</keyword>
<evidence type="ECO:0000313" key="4">
    <source>
        <dbReference type="Proteomes" id="UP000186817"/>
    </source>
</evidence>
<name>A0A1Q9F7I9_SYMMI</name>
<feature type="transmembrane region" description="Helical" evidence="2">
    <location>
        <begin position="131"/>
        <end position="158"/>
    </location>
</feature>
<dbReference type="Proteomes" id="UP000186817">
    <property type="component" value="Unassembled WGS sequence"/>
</dbReference>
<feature type="transmembrane region" description="Helical" evidence="2">
    <location>
        <begin position="392"/>
        <end position="415"/>
    </location>
</feature>
<keyword evidence="2" id="KW-1133">Transmembrane helix</keyword>
<feature type="transmembrane region" description="Helical" evidence="2">
    <location>
        <begin position="264"/>
        <end position="282"/>
    </location>
</feature>
<evidence type="ECO:0000256" key="1">
    <source>
        <dbReference type="SAM" id="MobiDB-lite"/>
    </source>
</evidence>
<comment type="caution">
    <text evidence="3">The sequence shown here is derived from an EMBL/GenBank/DDBJ whole genome shotgun (WGS) entry which is preliminary data.</text>
</comment>
<dbReference type="AlphaFoldDB" id="A0A1Q9F7I9"/>
<keyword evidence="2" id="KW-0812">Transmembrane</keyword>
<dbReference type="OrthoDB" id="435607at2759"/>
<dbReference type="EMBL" id="LSRX01000001">
    <property type="protein sequence ID" value="OLQ15654.1"/>
    <property type="molecule type" value="Genomic_DNA"/>
</dbReference>
<feature type="transmembrane region" description="Helical" evidence="2">
    <location>
        <begin position="178"/>
        <end position="199"/>
    </location>
</feature>
<reference evidence="3 4" key="1">
    <citation type="submission" date="2016-02" db="EMBL/GenBank/DDBJ databases">
        <title>Genome analysis of coral dinoflagellate symbionts highlights evolutionary adaptations to a symbiotic lifestyle.</title>
        <authorList>
            <person name="Aranda M."/>
            <person name="Li Y."/>
            <person name="Liew Y.J."/>
            <person name="Baumgarten S."/>
            <person name="Simakov O."/>
            <person name="Wilson M."/>
            <person name="Piel J."/>
            <person name="Ashoor H."/>
            <person name="Bougouffa S."/>
            <person name="Bajic V.B."/>
            <person name="Ryu T."/>
            <person name="Ravasi T."/>
            <person name="Bayer T."/>
            <person name="Micklem G."/>
            <person name="Kim H."/>
            <person name="Bhak J."/>
            <person name="Lajeunesse T.C."/>
            <person name="Voolstra C.R."/>
        </authorList>
    </citation>
    <scope>NUCLEOTIDE SEQUENCE [LARGE SCALE GENOMIC DNA]</scope>
    <source>
        <strain evidence="3 4">CCMP2467</strain>
    </source>
</reference>
<accession>A0A1Q9F7I9</accession>
<evidence type="ECO:0000256" key="2">
    <source>
        <dbReference type="SAM" id="Phobius"/>
    </source>
</evidence>
<gene>
    <name evidence="3" type="ORF">AK812_SmicGene31</name>
</gene>
<organism evidence="3 4">
    <name type="scientific">Symbiodinium microadriaticum</name>
    <name type="common">Dinoflagellate</name>
    <name type="synonym">Zooxanthella microadriatica</name>
    <dbReference type="NCBI Taxonomy" id="2951"/>
    <lineage>
        <taxon>Eukaryota</taxon>
        <taxon>Sar</taxon>
        <taxon>Alveolata</taxon>
        <taxon>Dinophyceae</taxon>
        <taxon>Suessiales</taxon>
        <taxon>Symbiodiniaceae</taxon>
        <taxon>Symbiodinium</taxon>
    </lineage>
</organism>
<evidence type="ECO:0000313" key="3">
    <source>
        <dbReference type="EMBL" id="OLQ15654.1"/>
    </source>
</evidence>
<feature type="compositionally biased region" description="Pro residues" evidence="1">
    <location>
        <begin position="25"/>
        <end position="35"/>
    </location>
</feature>
<keyword evidence="2" id="KW-0472">Membrane</keyword>
<sequence>MPCRLGCRVAIVGKVLGAEEEAQAPPAPPPPPPRPTSATASREGREGSGASGPSAGRLDMNWKKELEVAPMANENGTSYHAMTQPPMRAEVPTAWGADGEMPHRVPRTDGSQWFRLRPGCHHRGLHRMTTFWGIFTYAAIPSGFVVMLLLLSDIAFLMQVASKVMRAPSPVTLGNLRLNVAVLMTAFCGILTVITYASVQRAQAKTQKIGALERETSNLFYVERNYWLSILALTIWVTSWRLEVLYRERPHRPAFALNLRPSKALWIGLGVAALLVADLPLCRLNYQFQIYSYVTPGKDNLQASPLAAECNGVYASEGGRCSEFCQQVRFLSEERLASVHFARKWHVLGRWSAEVFDMARDVQQDSSHVSQLFQKKTCVDVLKSVDKSNDMVNAFCLVLAGVAVLVAFAAFSQVLGDAVETNLHSD</sequence>